<dbReference type="EMBL" id="CP003555">
    <property type="protein sequence ID" value="AFK64509.1"/>
    <property type="molecule type" value="Genomic_DNA"/>
</dbReference>
<dbReference type="KEGG" id="aka:TKWG_24800"/>
<evidence type="ECO:0000313" key="3">
    <source>
        <dbReference type="Proteomes" id="UP000005267"/>
    </source>
</evidence>
<dbReference type="Proteomes" id="UP000005267">
    <property type="component" value="Chromosome"/>
</dbReference>
<keyword evidence="1" id="KW-0812">Transmembrane</keyword>
<proteinExistence type="predicted"/>
<dbReference type="AlphaFoldDB" id="I3UHM1"/>
<dbReference type="HOGENOM" id="CLU_2662866_0_0_4"/>
<reference evidence="3" key="2">
    <citation type="journal article" date="2013" name="PLoS ONE">
        <title>Genome implosion elicits host-confinement in Alcaligenaceae: evidence from the comparative genomics of Tetrathiobacter kashmirensis, a pathogen in the making.</title>
        <authorList>
            <person name="Ghosh W."/>
            <person name="Alam M."/>
            <person name="Roy C."/>
            <person name="Pyne P."/>
            <person name="George A."/>
            <person name="Chakraborty R."/>
            <person name="Majumder S."/>
            <person name="Agarwal A."/>
            <person name="Chakraborty S."/>
            <person name="Majumdar S."/>
            <person name="Gupta S.K."/>
        </authorList>
    </citation>
    <scope>NUCLEOTIDE SEQUENCE [LARGE SCALE GENOMIC DNA]</scope>
    <source>
        <strain evidence="3">WT001</strain>
    </source>
</reference>
<keyword evidence="1" id="KW-1133">Transmembrane helix</keyword>
<evidence type="ECO:0000313" key="2">
    <source>
        <dbReference type="EMBL" id="AFK64509.1"/>
    </source>
</evidence>
<reference evidence="2 3" key="1">
    <citation type="journal article" date="2011" name="J. Bacteriol.">
        <title>Whole-genome shotgun sequencing of the sulfur-oxidizing chemoautotroph Tetrathiobacter kashmirensis.</title>
        <authorList>
            <person name="Ghosh W."/>
            <person name="George A."/>
            <person name="Agarwal A."/>
            <person name="Raj P."/>
            <person name="Alam M."/>
            <person name="Pyne P."/>
            <person name="Das Gupta S.K."/>
        </authorList>
    </citation>
    <scope>NUCLEOTIDE SEQUENCE [LARGE SCALE GENOMIC DNA]</scope>
    <source>
        <strain evidence="2 3">WT001</strain>
    </source>
</reference>
<sequence length="75" mass="8484">MVAPAYDRSVSGLFGQVFLLLKKPVQALCARQMTNTTVAFMHVAVLPACMLLWHDILTRILLLKLCSRRCLRARL</sequence>
<gene>
    <name evidence="2" type="ordered locus">TKWG_24800</name>
</gene>
<feature type="transmembrane region" description="Helical" evidence="1">
    <location>
        <begin position="39"/>
        <end position="62"/>
    </location>
</feature>
<keyword evidence="1" id="KW-0472">Membrane</keyword>
<accession>I3UHM1</accession>
<evidence type="ECO:0000256" key="1">
    <source>
        <dbReference type="SAM" id="Phobius"/>
    </source>
</evidence>
<protein>
    <submittedName>
        <fullName evidence="2">Uncharacterized protein</fullName>
    </submittedName>
</protein>
<keyword evidence="3" id="KW-1185">Reference proteome</keyword>
<name>I3UHM1_ADVKW</name>
<organism evidence="2 3">
    <name type="scientific">Advenella kashmirensis (strain DSM 17095 / LMG 22695 / WT001)</name>
    <name type="common">Tetrathiobacter kashmirensis</name>
    <dbReference type="NCBI Taxonomy" id="1036672"/>
    <lineage>
        <taxon>Bacteria</taxon>
        <taxon>Pseudomonadati</taxon>
        <taxon>Pseudomonadota</taxon>
        <taxon>Betaproteobacteria</taxon>
        <taxon>Burkholderiales</taxon>
        <taxon>Alcaligenaceae</taxon>
    </lineage>
</organism>